<dbReference type="InterPro" id="IPR005467">
    <property type="entry name" value="His_kinase_dom"/>
</dbReference>
<protein>
    <recommendedName>
        <fullName evidence="3">histidine kinase</fullName>
        <ecNumber evidence="3">2.7.13.3</ecNumber>
    </recommendedName>
</protein>
<dbReference type="SUPFAM" id="SSF47384">
    <property type="entry name" value="Homodimeric domain of signal transducing histidine kinase"/>
    <property type="match status" value="1"/>
</dbReference>
<evidence type="ECO:0000256" key="5">
    <source>
        <dbReference type="ARBA" id="ARBA00022553"/>
    </source>
</evidence>
<evidence type="ECO:0000256" key="3">
    <source>
        <dbReference type="ARBA" id="ARBA00012438"/>
    </source>
</evidence>
<evidence type="ECO:0000256" key="10">
    <source>
        <dbReference type="ARBA" id="ARBA00023012"/>
    </source>
</evidence>
<dbReference type="EC" id="2.7.13.3" evidence="3"/>
<dbReference type="InterPro" id="IPR035965">
    <property type="entry name" value="PAS-like_dom_sf"/>
</dbReference>
<keyword evidence="5" id="KW-0597">Phosphoprotein</keyword>
<name>A0A1F4TBE5_UNCSA</name>
<dbReference type="FunFam" id="1.10.287.130:FF:000008">
    <property type="entry name" value="Two-component sensor histidine kinase"/>
    <property type="match status" value="1"/>
</dbReference>
<dbReference type="CDD" id="cd00082">
    <property type="entry name" value="HisKA"/>
    <property type="match status" value="1"/>
</dbReference>
<evidence type="ECO:0000256" key="6">
    <source>
        <dbReference type="ARBA" id="ARBA00022679"/>
    </source>
</evidence>
<dbReference type="PROSITE" id="PS50112">
    <property type="entry name" value="PAS"/>
    <property type="match status" value="1"/>
</dbReference>
<dbReference type="CDD" id="cd00130">
    <property type="entry name" value="PAS"/>
    <property type="match status" value="1"/>
</dbReference>
<dbReference type="Gene3D" id="3.30.450.20">
    <property type="entry name" value="PAS domain"/>
    <property type="match status" value="1"/>
</dbReference>
<dbReference type="InterPro" id="IPR000014">
    <property type="entry name" value="PAS"/>
</dbReference>
<evidence type="ECO:0000256" key="1">
    <source>
        <dbReference type="ARBA" id="ARBA00000085"/>
    </source>
</evidence>
<dbReference type="Proteomes" id="UP000178951">
    <property type="component" value="Unassembled WGS sequence"/>
</dbReference>
<feature type="domain" description="Histidine kinase" evidence="12">
    <location>
        <begin position="117"/>
        <end position="334"/>
    </location>
</feature>
<dbReference type="SMART" id="SM00387">
    <property type="entry name" value="HATPase_c"/>
    <property type="match status" value="1"/>
</dbReference>
<dbReference type="InterPro" id="IPR003661">
    <property type="entry name" value="HisK_dim/P_dom"/>
</dbReference>
<evidence type="ECO:0000256" key="2">
    <source>
        <dbReference type="ARBA" id="ARBA00004236"/>
    </source>
</evidence>
<dbReference type="EMBL" id="MEUF01000093">
    <property type="protein sequence ID" value="OGC29413.1"/>
    <property type="molecule type" value="Genomic_DNA"/>
</dbReference>
<dbReference type="GO" id="GO:0005524">
    <property type="term" value="F:ATP binding"/>
    <property type="evidence" value="ECO:0007669"/>
    <property type="project" value="UniProtKB-KW"/>
</dbReference>
<dbReference type="CDD" id="cd00075">
    <property type="entry name" value="HATPase"/>
    <property type="match status" value="1"/>
</dbReference>
<evidence type="ECO:0000256" key="9">
    <source>
        <dbReference type="ARBA" id="ARBA00022840"/>
    </source>
</evidence>
<dbReference type="Pfam" id="PF00512">
    <property type="entry name" value="HisKA"/>
    <property type="match status" value="1"/>
</dbReference>
<proteinExistence type="predicted"/>
<comment type="catalytic activity">
    <reaction evidence="1">
        <text>ATP + protein L-histidine = ADP + protein N-phospho-L-histidine.</text>
        <dbReference type="EC" id="2.7.13.3"/>
    </reaction>
</comment>
<dbReference type="PANTHER" id="PTHR45453:SF1">
    <property type="entry name" value="PHOSPHATE REGULON SENSOR PROTEIN PHOR"/>
    <property type="match status" value="1"/>
</dbReference>
<dbReference type="SMART" id="SM00091">
    <property type="entry name" value="PAS"/>
    <property type="match status" value="1"/>
</dbReference>
<evidence type="ECO:0000259" key="12">
    <source>
        <dbReference type="PROSITE" id="PS50109"/>
    </source>
</evidence>
<dbReference type="PROSITE" id="PS50109">
    <property type="entry name" value="HIS_KIN"/>
    <property type="match status" value="1"/>
</dbReference>
<comment type="subcellular location">
    <subcellularLocation>
        <location evidence="2">Cell membrane</location>
    </subcellularLocation>
</comment>
<dbReference type="InterPro" id="IPR036097">
    <property type="entry name" value="HisK_dim/P_sf"/>
</dbReference>
<dbReference type="GO" id="GO:0016036">
    <property type="term" value="P:cellular response to phosphate starvation"/>
    <property type="evidence" value="ECO:0007669"/>
    <property type="project" value="TreeGrafter"/>
</dbReference>
<dbReference type="SUPFAM" id="SSF55874">
    <property type="entry name" value="ATPase domain of HSP90 chaperone/DNA topoisomerase II/histidine kinase"/>
    <property type="match status" value="1"/>
</dbReference>
<dbReference type="Gene3D" id="3.30.565.10">
    <property type="entry name" value="Histidine kinase-like ATPase, C-terminal domain"/>
    <property type="match status" value="1"/>
</dbReference>
<dbReference type="SUPFAM" id="SSF55785">
    <property type="entry name" value="PYP-like sensor domain (PAS domain)"/>
    <property type="match status" value="1"/>
</dbReference>
<dbReference type="GO" id="GO:0005886">
    <property type="term" value="C:plasma membrane"/>
    <property type="evidence" value="ECO:0007669"/>
    <property type="project" value="UniProtKB-SubCell"/>
</dbReference>
<evidence type="ECO:0000259" key="13">
    <source>
        <dbReference type="PROSITE" id="PS50112"/>
    </source>
</evidence>
<dbReference type="Gene3D" id="1.10.287.130">
    <property type="match status" value="1"/>
</dbReference>
<gene>
    <name evidence="14" type="ORF">A2311_06740</name>
</gene>
<feature type="domain" description="PAS" evidence="13">
    <location>
        <begin position="1"/>
        <end position="68"/>
    </location>
</feature>
<dbReference type="InterPro" id="IPR036890">
    <property type="entry name" value="HATPase_C_sf"/>
</dbReference>
<dbReference type="PRINTS" id="PR00344">
    <property type="entry name" value="BCTRLSENSOR"/>
</dbReference>
<evidence type="ECO:0000256" key="7">
    <source>
        <dbReference type="ARBA" id="ARBA00022741"/>
    </source>
</evidence>
<keyword evidence="10" id="KW-0902">Two-component regulatory system</keyword>
<evidence type="ECO:0000256" key="11">
    <source>
        <dbReference type="ARBA" id="ARBA00023136"/>
    </source>
</evidence>
<dbReference type="STRING" id="1802583.A2311_06740"/>
<dbReference type="InterPro" id="IPR050351">
    <property type="entry name" value="BphY/WalK/GraS-like"/>
</dbReference>
<keyword evidence="4" id="KW-1003">Cell membrane</keyword>
<reference evidence="14 15" key="1">
    <citation type="journal article" date="2016" name="Nat. Commun.">
        <title>Thousands of microbial genomes shed light on interconnected biogeochemical processes in an aquifer system.</title>
        <authorList>
            <person name="Anantharaman K."/>
            <person name="Brown C.T."/>
            <person name="Hug L.A."/>
            <person name="Sharon I."/>
            <person name="Castelle C.J."/>
            <person name="Probst A.J."/>
            <person name="Thomas B.C."/>
            <person name="Singh A."/>
            <person name="Wilkins M.J."/>
            <person name="Karaoz U."/>
            <person name="Brodie E.L."/>
            <person name="Williams K.H."/>
            <person name="Hubbard S.S."/>
            <person name="Banfield J.F."/>
        </authorList>
    </citation>
    <scope>NUCLEOTIDE SEQUENCE [LARGE SCALE GENOMIC DNA]</scope>
</reference>
<evidence type="ECO:0000256" key="4">
    <source>
        <dbReference type="ARBA" id="ARBA00022475"/>
    </source>
</evidence>
<dbReference type="GO" id="GO:0000155">
    <property type="term" value="F:phosphorelay sensor kinase activity"/>
    <property type="evidence" value="ECO:0007669"/>
    <property type="project" value="InterPro"/>
</dbReference>
<dbReference type="Pfam" id="PF13188">
    <property type="entry name" value="PAS_8"/>
    <property type="match status" value="1"/>
</dbReference>
<sequence length="334" mass="37039">MFEAVLSGMPDGVLVFDQSEKLVYANAAALKIFSVRGENIAEKRFLEIARVSQLDDLLQQVRKSGEAGELEVKAFLPEEKDLLAEASLISPDKLVLVVRDVTAMKRLENLRRDFVANVSHELKTPLTAIRGYVETLLAGAVDDRENNRLFLQKILLNTDNLATLIEDILEISSLEARRKDVPFIKIDLTALVDRAIETVSAKAKAKKITLIKLADHPSCSITGDPEHLTRALINLLDNAVNYSDQGGKVELFCEKAGDLLRLNVRDHGIGIDQQHLERIFERFYRIDKARSRDQGGTGLGLSIVKHIMEFHNGSVAVQSQLGQGSTFTLIFPAA</sequence>
<keyword evidence="7" id="KW-0547">Nucleotide-binding</keyword>
<dbReference type="InterPro" id="IPR003594">
    <property type="entry name" value="HATPase_dom"/>
</dbReference>
<keyword evidence="11" id="KW-0472">Membrane</keyword>
<evidence type="ECO:0000256" key="8">
    <source>
        <dbReference type="ARBA" id="ARBA00022777"/>
    </source>
</evidence>
<evidence type="ECO:0000313" key="14">
    <source>
        <dbReference type="EMBL" id="OGC29413.1"/>
    </source>
</evidence>
<keyword evidence="9" id="KW-0067">ATP-binding</keyword>
<dbReference type="SMART" id="SM00388">
    <property type="entry name" value="HisKA"/>
    <property type="match status" value="1"/>
</dbReference>
<dbReference type="InterPro" id="IPR004358">
    <property type="entry name" value="Sig_transdc_His_kin-like_C"/>
</dbReference>
<organism evidence="14 15">
    <name type="scientific">candidate division WOR-1 bacterium RIFOXYB2_FULL_48_7</name>
    <dbReference type="NCBI Taxonomy" id="1802583"/>
    <lineage>
        <taxon>Bacteria</taxon>
        <taxon>Bacillati</taxon>
        <taxon>Saganbacteria</taxon>
    </lineage>
</organism>
<dbReference type="AlphaFoldDB" id="A0A1F4TBE5"/>
<dbReference type="PANTHER" id="PTHR45453">
    <property type="entry name" value="PHOSPHATE REGULON SENSOR PROTEIN PHOR"/>
    <property type="match status" value="1"/>
</dbReference>
<dbReference type="Pfam" id="PF02518">
    <property type="entry name" value="HATPase_c"/>
    <property type="match status" value="1"/>
</dbReference>
<comment type="caution">
    <text evidence="14">The sequence shown here is derived from an EMBL/GenBank/DDBJ whole genome shotgun (WGS) entry which is preliminary data.</text>
</comment>
<evidence type="ECO:0000313" key="15">
    <source>
        <dbReference type="Proteomes" id="UP000178951"/>
    </source>
</evidence>
<accession>A0A1F4TBE5</accession>
<keyword evidence="6" id="KW-0808">Transferase</keyword>
<keyword evidence="8" id="KW-0418">Kinase</keyword>
<dbReference type="GO" id="GO:0004721">
    <property type="term" value="F:phosphoprotein phosphatase activity"/>
    <property type="evidence" value="ECO:0007669"/>
    <property type="project" value="TreeGrafter"/>
</dbReference>
<dbReference type="FunFam" id="3.30.565.10:FF:000006">
    <property type="entry name" value="Sensor histidine kinase WalK"/>
    <property type="match status" value="1"/>
</dbReference>